<organism evidence="4 5">
    <name type="scientific">Heterodermia speciosa</name>
    <dbReference type="NCBI Taxonomy" id="116794"/>
    <lineage>
        <taxon>Eukaryota</taxon>
        <taxon>Fungi</taxon>
        <taxon>Dikarya</taxon>
        <taxon>Ascomycota</taxon>
        <taxon>Pezizomycotina</taxon>
        <taxon>Lecanoromycetes</taxon>
        <taxon>OSLEUM clade</taxon>
        <taxon>Lecanoromycetidae</taxon>
        <taxon>Caliciales</taxon>
        <taxon>Physciaceae</taxon>
        <taxon>Heterodermia</taxon>
    </lineage>
</organism>
<accession>A0A8H3PFR2</accession>
<feature type="signal peptide" evidence="2">
    <location>
        <begin position="1"/>
        <end position="19"/>
    </location>
</feature>
<reference evidence="4" key="1">
    <citation type="submission" date="2021-03" db="EMBL/GenBank/DDBJ databases">
        <authorList>
            <person name="Tagirdzhanova G."/>
        </authorList>
    </citation>
    <scope>NUCLEOTIDE SEQUENCE</scope>
</reference>
<feature type="chain" id="PRO_5034270077" description="CBM-cenC domain-containing protein" evidence="2">
    <location>
        <begin position="20"/>
        <end position="298"/>
    </location>
</feature>
<gene>
    <name evidence="4" type="ORF">HETSPECPRED_001763</name>
</gene>
<dbReference type="GO" id="GO:0016798">
    <property type="term" value="F:hydrolase activity, acting on glycosyl bonds"/>
    <property type="evidence" value="ECO:0007669"/>
    <property type="project" value="InterPro"/>
</dbReference>
<evidence type="ECO:0000313" key="5">
    <source>
        <dbReference type="Proteomes" id="UP000664521"/>
    </source>
</evidence>
<dbReference type="Pfam" id="PF02018">
    <property type="entry name" value="CBM_4_9"/>
    <property type="match status" value="1"/>
</dbReference>
<dbReference type="Gene3D" id="2.60.120.260">
    <property type="entry name" value="Galactose-binding domain-like"/>
    <property type="match status" value="1"/>
</dbReference>
<evidence type="ECO:0000256" key="1">
    <source>
        <dbReference type="ARBA" id="ARBA00022801"/>
    </source>
</evidence>
<dbReference type="AlphaFoldDB" id="A0A8H3PFR2"/>
<evidence type="ECO:0000256" key="2">
    <source>
        <dbReference type="SAM" id="SignalP"/>
    </source>
</evidence>
<dbReference type="SUPFAM" id="SSF49785">
    <property type="entry name" value="Galactose-binding domain-like"/>
    <property type="match status" value="1"/>
</dbReference>
<sequence>MLFTGSLLAFSALLHQAHAAPGAAEVEKRVIATTTCNRDNLYRSFVDPRTSASASSFCSTYIQSTVKTAATTTATVTAGAAKRDLNEPARRDLGATTYPASRLSSACSCILTAQPTPTTVFTTTVTTTTTVTPAGCSVPTPIVKNGGFESGLAPWTVATVIPPYPEYAQYESFGVKAPGYNSASAFTVEDDAASSYFELDLTQTITLCPGQKYKFSAEFYMTDSHDTPTKQTYLTFFVDSTQVAASKFSDGRGPPIVWTPLSGTFTAGGSSATLKAVFQATDYLGVTWGIDNVVITPV</sequence>
<name>A0A8H3PFR2_9LECA</name>
<dbReference type="EMBL" id="CAJPDS010000130">
    <property type="protein sequence ID" value="CAF9939379.1"/>
    <property type="molecule type" value="Genomic_DNA"/>
</dbReference>
<dbReference type="InterPro" id="IPR003305">
    <property type="entry name" value="CenC_carb-bd"/>
</dbReference>
<proteinExistence type="predicted"/>
<dbReference type="Proteomes" id="UP000664521">
    <property type="component" value="Unassembled WGS sequence"/>
</dbReference>
<keyword evidence="2" id="KW-0732">Signal</keyword>
<dbReference type="InterPro" id="IPR008979">
    <property type="entry name" value="Galactose-bd-like_sf"/>
</dbReference>
<evidence type="ECO:0000313" key="4">
    <source>
        <dbReference type="EMBL" id="CAF9939379.1"/>
    </source>
</evidence>
<keyword evidence="1" id="KW-0378">Hydrolase</keyword>
<evidence type="ECO:0000259" key="3">
    <source>
        <dbReference type="Pfam" id="PF02018"/>
    </source>
</evidence>
<protein>
    <recommendedName>
        <fullName evidence="3">CBM-cenC domain-containing protein</fullName>
    </recommendedName>
</protein>
<feature type="domain" description="CBM-cenC" evidence="3">
    <location>
        <begin position="142"/>
        <end position="279"/>
    </location>
</feature>
<keyword evidence="5" id="KW-1185">Reference proteome</keyword>
<dbReference type="OrthoDB" id="3562088at2759"/>
<comment type="caution">
    <text evidence="4">The sequence shown here is derived from an EMBL/GenBank/DDBJ whole genome shotgun (WGS) entry which is preliminary data.</text>
</comment>